<sequence>MATQTLDPRPPGPAPQEPPQHRAYARTRATRLLSAGTYLDPGYRRAVIRELLHRRFRVVAPSYGYDAVSVLAHALAARRLRRIQWAVAAGVDFAVFLLLANGVLNPFLGVVLLFWVPWAAAYLRRIVTLQVLMTRVRENGPDGGFDGACPAHARLTDTLARKIDHEQAGRSGLVFYGGYRPFVGAGLPLRDWSNAQLLLGAPKTRIMARKTADGAPPDLDTVERRQVVPFDVHEITSQVAARLAADLRDETRPEERIDGLTVEQRRFTTAIRTNDRSSGAGWSKLPSGVEDLPDIHWREDYDAAREYLCVRVGSWNEELVTSVFVGFDLKGNTLHTEFYTYVLGPLVEDYHLVDQLPAAVDGRLAVRVAWDMFTALVRWWVTLWMWPLLLVPERFLPAWLAHWTRPWRVRRARRATAALLLSDRVEDSSEFRLGRYVNRWLNCGALASVRELATSETYHHFFQQSDAVKYMQIVERRLLENIRAFLDEHDVDLVEHDRAQTNILLGENSQNFFGGRQSNFGYNYQPPSGGSSGKAGS</sequence>
<keyword evidence="3" id="KW-1185">Reference proteome</keyword>
<dbReference type="EMBL" id="JBEOZM010000005">
    <property type="protein sequence ID" value="MER6268582.1"/>
    <property type="molecule type" value="Genomic_DNA"/>
</dbReference>
<evidence type="ECO:0008006" key="4">
    <source>
        <dbReference type="Google" id="ProtNLM"/>
    </source>
</evidence>
<name>A0ABV1TEX0_9ACTN</name>
<evidence type="ECO:0000313" key="3">
    <source>
        <dbReference type="Proteomes" id="UP001490365"/>
    </source>
</evidence>
<comment type="caution">
    <text evidence="2">The sequence shown here is derived from an EMBL/GenBank/DDBJ whole genome shotgun (WGS) entry which is preliminary data.</text>
</comment>
<reference evidence="2 3" key="1">
    <citation type="submission" date="2024-06" db="EMBL/GenBank/DDBJ databases">
        <title>The Natural Products Discovery Center: Release of the First 8490 Sequenced Strains for Exploring Actinobacteria Biosynthetic Diversity.</title>
        <authorList>
            <person name="Kalkreuter E."/>
            <person name="Kautsar S.A."/>
            <person name="Yang D."/>
            <person name="Bader C.D."/>
            <person name="Teijaro C.N."/>
            <person name="Fluegel L."/>
            <person name="Davis C.M."/>
            <person name="Simpson J.R."/>
            <person name="Lauterbach L."/>
            <person name="Steele A.D."/>
            <person name="Gui C."/>
            <person name="Meng S."/>
            <person name="Li G."/>
            <person name="Viehrig K."/>
            <person name="Ye F."/>
            <person name="Su P."/>
            <person name="Kiefer A.F."/>
            <person name="Nichols A."/>
            <person name="Cepeda A.J."/>
            <person name="Yan W."/>
            <person name="Fan B."/>
            <person name="Jiang Y."/>
            <person name="Adhikari A."/>
            <person name="Zheng C.-J."/>
            <person name="Schuster L."/>
            <person name="Cowan T.M."/>
            <person name="Smanski M.J."/>
            <person name="Chevrette M.G."/>
            <person name="De Carvalho L.P.S."/>
            <person name="Shen B."/>
        </authorList>
    </citation>
    <scope>NUCLEOTIDE SEQUENCE [LARGE SCALE GENOMIC DNA]</scope>
    <source>
        <strain evidence="2 3">NPDC001694</strain>
    </source>
</reference>
<proteinExistence type="predicted"/>
<accession>A0ABV1TEX0</accession>
<evidence type="ECO:0000256" key="1">
    <source>
        <dbReference type="SAM" id="MobiDB-lite"/>
    </source>
</evidence>
<evidence type="ECO:0000313" key="2">
    <source>
        <dbReference type="EMBL" id="MER6268582.1"/>
    </source>
</evidence>
<organism evidence="2 3">
    <name type="scientific">Streptomyces sp. 900105755</name>
    <dbReference type="NCBI Taxonomy" id="3154389"/>
    <lineage>
        <taxon>Bacteria</taxon>
        <taxon>Bacillati</taxon>
        <taxon>Actinomycetota</taxon>
        <taxon>Actinomycetes</taxon>
        <taxon>Kitasatosporales</taxon>
        <taxon>Streptomycetaceae</taxon>
        <taxon>Streptomyces</taxon>
    </lineage>
</organism>
<gene>
    <name evidence="2" type="ORF">ABT211_14925</name>
</gene>
<dbReference type="Proteomes" id="UP001490365">
    <property type="component" value="Unassembled WGS sequence"/>
</dbReference>
<protein>
    <recommendedName>
        <fullName evidence="4">Large membrane protein</fullName>
    </recommendedName>
</protein>
<dbReference type="RefSeq" id="WP_351957182.1">
    <property type="nucleotide sequence ID" value="NZ_JBEOZM010000005.1"/>
</dbReference>
<feature type="compositionally biased region" description="Pro residues" evidence="1">
    <location>
        <begin position="8"/>
        <end position="18"/>
    </location>
</feature>
<feature type="region of interest" description="Disordered" evidence="1">
    <location>
        <begin position="1"/>
        <end position="20"/>
    </location>
</feature>